<keyword evidence="1" id="KW-0812">Transmembrane</keyword>
<keyword evidence="1" id="KW-1133">Transmembrane helix</keyword>
<gene>
    <name evidence="2" type="ORF">EZS28_016668</name>
</gene>
<keyword evidence="1" id="KW-0472">Membrane</keyword>
<comment type="caution">
    <text evidence="2">The sequence shown here is derived from an EMBL/GenBank/DDBJ whole genome shotgun (WGS) entry which is preliminary data.</text>
</comment>
<name>A0A5J4VZW2_9EUKA</name>
<evidence type="ECO:0000313" key="2">
    <source>
        <dbReference type="EMBL" id="KAA6387803.1"/>
    </source>
</evidence>
<feature type="non-terminal residue" evidence="2">
    <location>
        <position position="1"/>
    </location>
</feature>
<reference evidence="2 3" key="1">
    <citation type="submission" date="2019-03" db="EMBL/GenBank/DDBJ databases">
        <title>Single cell metagenomics reveals metabolic interactions within the superorganism composed of flagellate Streblomastix strix and complex community of Bacteroidetes bacteria on its surface.</title>
        <authorList>
            <person name="Treitli S.C."/>
            <person name="Kolisko M."/>
            <person name="Husnik F."/>
            <person name="Keeling P."/>
            <person name="Hampl V."/>
        </authorList>
    </citation>
    <scope>NUCLEOTIDE SEQUENCE [LARGE SCALE GENOMIC DNA]</scope>
    <source>
        <strain evidence="2">ST1C</strain>
    </source>
</reference>
<dbReference type="AlphaFoldDB" id="A0A5J4VZW2"/>
<evidence type="ECO:0000256" key="1">
    <source>
        <dbReference type="SAM" id="Phobius"/>
    </source>
</evidence>
<feature type="transmembrane region" description="Helical" evidence="1">
    <location>
        <begin position="195"/>
        <end position="218"/>
    </location>
</feature>
<feature type="transmembrane region" description="Helical" evidence="1">
    <location>
        <begin position="230"/>
        <end position="251"/>
    </location>
</feature>
<protein>
    <submittedName>
        <fullName evidence="2">Uncharacterized protein</fullName>
    </submittedName>
</protein>
<dbReference type="EMBL" id="SNRW01004232">
    <property type="protein sequence ID" value="KAA6387803.1"/>
    <property type="molecule type" value="Genomic_DNA"/>
</dbReference>
<feature type="transmembrane region" description="Helical" evidence="1">
    <location>
        <begin position="111"/>
        <end position="135"/>
    </location>
</feature>
<proteinExistence type="predicted"/>
<evidence type="ECO:0000313" key="3">
    <source>
        <dbReference type="Proteomes" id="UP000324800"/>
    </source>
</evidence>
<accession>A0A5J4VZW2</accession>
<sequence>IVRVFEFPMTGSVGKIVFDFFAYLDFSISWSSNTFLIVMTTIFYVLISLAITGAVINGIIIKMGKNMPLFIIKFIYNFWQVGSSIFFIPMLNTFLGPFTCLFGNEGLQCQGATITTFLIMDSIWILFSIILALIFRLFMHPFDIRNAGLFSCQSGYFLFWNQLSTAIIILHFSIVHNSSSNSIINFTLLSKQAVIKAKLVCLIIGIVLTIILIIYALWNQPFYQCYGNAIHSAALGGKIFVFGEAIVLEILEMIKTNNIESDSQQLENYSIIHQVLIWVILFIGLIISMVISFFLAKLRAHSKWAIKRNQTILPILPGKDKKQKKKKQNEHQIAVANDILHNKNKSDQKQSPYSTNNLLFLSNFGDANDLDPLQDSDQVNIKRIKQQAEKPVKIKRLETENEALMSLRFLTDTFIYKGKITPQMKKKIRNNEFPPTFKPIDQTAVLNFAEQLLIYSQKKFPDSVDILLFSALFYRKFRVSKILTRAHTKISMTQLGSTNTNNQSITSTLTSTQAQLNQKNYINPFMRMNECLQIAKQQQPNMHQRWIMYCILHQMQKSRGENTIQVSNQESGSFESKQYIAEASKQVGEMNKSGQFKFQDDMDNVKGLQSSKQGSKQFLAALIQSASPLSPSQMDQPS</sequence>
<feature type="transmembrane region" description="Helical" evidence="1">
    <location>
        <begin position="70"/>
        <end position="91"/>
    </location>
</feature>
<feature type="transmembrane region" description="Helical" evidence="1">
    <location>
        <begin position="35"/>
        <end position="58"/>
    </location>
</feature>
<dbReference type="Proteomes" id="UP000324800">
    <property type="component" value="Unassembled WGS sequence"/>
</dbReference>
<organism evidence="2 3">
    <name type="scientific">Streblomastix strix</name>
    <dbReference type="NCBI Taxonomy" id="222440"/>
    <lineage>
        <taxon>Eukaryota</taxon>
        <taxon>Metamonada</taxon>
        <taxon>Preaxostyla</taxon>
        <taxon>Oxymonadida</taxon>
        <taxon>Streblomastigidae</taxon>
        <taxon>Streblomastix</taxon>
    </lineage>
</organism>
<feature type="transmembrane region" description="Helical" evidence="1">
    <location>
        <begin position="271"/>
        <end position="296"/>
    </location>
</feature>